<evidence type="ECO:0000313" key="2">
    <source>
        <dbReference type="EMBL" id="KAK0405397.1"/>
    </source>
</evidence>
<evidence type="ECO:0000313" key="3">
    <source>
        <dbReference type="Proteomes" id="UP001175271"/>
    </source>
</evidence>
<organism evidence="2 3">
    <name type="scientific">Steinernema hermaphroditum</name>
    <dbReference type="NCBI Taxonomy" id="289476"/>
    <lineage>
        <taxon>Eukaryota</taxon>
        <taxon>Metazoa</taxon>
        <taxon>Ecdysozoa</taxon>
        <taxon>Nematoda</taxon>
        <taxon>Chromadorea</taxon>
        <taxon>Rhabditida</taxon>
        <taxon>Tylenchina</taxon>
        <taxon>Panagrolaimomorpha</taxon>
        <taxon>Strongyloidoidea</taxon>
        <taxon>Steinernematidae</taxon>
        <taxon>Steinernema</taxon>
    </lineage>
</organism>
<dbReference type="AlphaFoldDB" id="A0AA39HGG0"/>
<feature type="compositionally biased region" description="Basic and acidic residues" evidence="1">
    <location>
        <begin position="1"/>
        <end position="14"/>
    </location>
</feature>
<keyword evidence="3" id="KW-1185">Reference proteome</keyword>
<evidence type="ECO:0000256" key="1">
    <source>
        <dbReference type="SAM" id="MobiDB-lite"/>
    </source>
</evidence>
<proteinExistence type="predicted"/>
<dbReference type="EMBL" id="JAUCMV010000004">
    <property type="protein sequence ID" value="KAK0405397.1"/>
    <property type="molecule type" value="Genomic_DNA"/>
</dbReference>
<sequence>MSGKNIEEVAKECAKQSPDVRGSRKKTGYDDIELTGGSEKSAAKLLMQPSAEKTSNGDVSPEKALTPPSVGSASPIPKSPEAKPLKKKKDCCSIL</sequence>
<protein>
    <submittedName>
        <fullName evidence="2">Uncharacterized protein</fullName>
    </submittedName>
</protein>
<comment type="caution">
    <text evidence="2">The sequence shown here is derived from an EMBL/GenBank/DDBJ whole genome shotgun (WGS) entry which is preliminary data.</text>
</comment>
<feature type="region of interest" description="Disordered" evidence="1">
    <location>
        <begin position="1"/>
        <end position="95"/>
    </location>
</feature>
<reference evidence="2" key="1">
    <citation type="submission" date="2023-06" db="EMBL/GenBank/DDBJ databases">
        <title>Genomic analysis of the entomopathogenic nematode Steinernema hermaphroditum.</title>
        <authorList>
            <person name="Schwarz E.M."/>
            <person name="Heppert J.K."/>
            <person name="Baniya A."/>
            <person name="Schwartz H.T."/>
            <person name="Tan C.-H."/>
            <person name="Antoshechkin I."/>
            <person name="Sternberg P.W."/>
            <person name="Goodrich-Blair H."/>
            <person name="Dillman A.R."/>
        </authorList>
    </citation>
    <scope>NUCLEOTIDE SEQUENCE</scope>
    <source>
        <strain evidence="2">PS9179</strain>
        <tissue evidence="2">Whole animal</tissue>
    </source>
</reference>
<dbReference type="Proteomes" id="UP001175271">
    <property type="component" value="Unassembled WGS sequence"/>
</dbReference>
<accession>A0AA39HGG0</accession>
<gene>
    <name evidence="2" type="ORF">QR680_017970</name>
</gene>
<name>A0AA39HGG0_9BILA</name>